<dbReference type="InterPro" id="IPR007627">
    <property type="entry name" value="RNA_pol_sigma70_r2"/>
</dbReference>
<proteinExistence type="inferred from homology"/>
<accession>A0AA41Y5N2</accession>
<dbReference type="GO" id="GO:0003677">
    <property type="term" value="F:DNA binding"/>
    <property type="evidence" value="ECO:0007669"/>
    <property type="project" value="InterPro"/>
</dbReference>
<feature type="domain" description="RNA polymerase sigma-70 region 2" evidence="5">
    <location>
        <begin position="23"/>
        <end position="87"/>
    </location>
</feature>
<dbReference type="InterPro" id="IPR013325">
    <property type="entry name" value="RNA_pol_sigma_r2"/>
</dbReference>
<organism evidence="7 8">
    <name type="scientific">Gaoshiqia sediminis</name>
    <dbReference type="NCBI Taxonomy" id="2986998"/>
    <lineage>
        <taxon>Bacteria</taxon>
        <taxon>Pseudomonadati</taxon>
        <taxon>Bacteroidota</taxon>
        <taxon>Bacteroidia</taxon>
        <taxon>Marinilabiliales</taxon>
        <taxon>Prolixibacteraceae</taxon>
        <taxon>Gaoshiqia</taxon>
    </lineage>
</organism>
<dbReference type="InterPro" id="IPR014327">
    <property type="entry name" value="RNA_pol_sigma70_bacteroid"/>
</dbReference>
<sequence>MNKPELHKKLVAGDTDAFEGFFKLIHPRLLSYCRLFVTDYSAADDLVQECFLKLWQKRETLKPTQSVESYLFVMLRNRCFNYLRDKKLEYAVDDVLSVPEIDLQHLFELDFTGVEGRSIEEELIDAIKEEIDKLPEKRKFVFVKSKIEGMKNTEIAELLGVTNKAVEKHLYEAKMQIKRALLQKYPLLAILISFILK</sequence>
<evidence type="ECO:0000256" key="1">
    <source>
        <dbReference type="ARBA" id="ARBA00010641"/>
    </source>
</evidence>
<keyword evidence="8" id="KW-1185">Reference proteome</keyword>
<dbReference type="Gene3D" id="1.10.10.10">
    <property type="entry name" value="Winged helix-like DNA-binding domain superfamily/Winged helix DNA-binding domain"/>
    <property type="match status" value="1"/>
</dbReference>
<dbReference type="Gene3D" id="1.10.1740.10">
    <property type="match status" value="1"/>
</dbReference>
<dbReference type="Pfam" id="PF04542">
    <property type="entry name" value="Sigma70_r2"/>
    <property type="match status" value="1"/>
</dbReference>
<gene>
    <name evidence="7" type="ORF">N2K84_06535</name>
</gene>
<dbReference type="GO" id="GO:0016987">
    <property type="term" value="F:sigma factor activity"/>
    <property type="evidence" value="ECO:0007669"/>
    <property type="project" value="UniProtKB-KW"/>
</dbReference>
<evidence type="ECO:0000313" key="7">
    <source>
        <dbReference type="EMBL" id="MCW0482379.1"/>
    </source>
</evidence>
<name>A0AA41Y5N2_9BACT</name>
<dbReference type="SUPFAM" id="SSF88659">
    <property type="entry name" value="Sigma3 and sigma4 domains of RNA polymerase sigma factors"/>
    <property type="match status" value="1"/>
</dbReference>
<keyword evidence="3" id="KW-0731">Sigma factor</keyword>
<evidence type="ECO:0000256" key="3">
    <source>
        <dbReference type="ARBA" id="ARBA00023082"/>
    </source>
</evidence>
<evidence type="ECO:0000313" key="8">
    <source>
        <dbReference type="Proteomes" id="UP001163821"/>
    </source>
</evidence>
<dbReference type="EMBL" id="JAPAAF010000006">
    <property type="protein sequence ID" value="MCW0482379.1"/>
    <property type="molecule type" value="Genomic_DNA"/>
</dbReference>
<keyword evidence="2" id="KW-0805">Transcription regulation</keyword>
<dbReference type="NCBIfam" id="TIGR02937">
    <property type="entry name" value="sigma70-ECF"/>
    <property type="match status" value="1"/>
</dbReference>
<dbReference type="GO" id="GO:0006352">
    <property type="term" value="P:DNA-templated transcription initiation"/>
    <property type="evidence" value="ECO:0007669"/>
    <property type="project" value="InterPro"/>
</dbReference>
<evidence type="ECO:0000259" key="6">
    <source>
        <dbReference type="Pfam" id="PF08281"/>
    </source>
</evidence>
<dbReference type="InterPro" id="IPR013249">
    <property type="entry name" value="RNA_pol_sigma70_r4_t2"/>
</dbReference>
<dbReference type="SUPFAM" id="SSF88946">
    <property type="entry name" value="Sigma2 domain of RNA polymerase sigma factors"/>
    <property type="match status" value="1"/>
</dbReference>
<evidence type="ECO:0000256" key="4">
    <source>
        <dbReference type="ARBA" id="ARBA00023163"/>
    </source>
</evidence>
<dbReference type="RefSeq" id="WP_282590982.1">
    <property type="nucleotide sequence ID" value="NZ_JAPAAF010000006.1"/>
</dbReference>
<protein>
    <submittedName>
        <fullName evidence="7">RNA polymerase sigma-70 factor</fullName>
    </submittedName>
</protein>
<dbReference type="InterPro" id="IPR039425">
    <property type="entry name" value="RNA_pol_sigma-70-like"/>
</dbReference>
<dbReference type="Proteomes" id="UP001163821">
    <property type="component" value="Unassembled WGS sequence"/>
</dbReference>
<dbReference type="InterPro" id="IPR036388">
    <property type="entry name" value="WH-like_DNA-bd_sf"/>
</dbReference>
<dbReference type="PANTHER" id="PTHR43133">
    <property type="entry name" value="RNA POLYMERASE ECF-TYPE SIGMA FACTO"/>
    <property type="match status" value="1"/>
</dbReference>
<dbReference type="PANTHER" id="PTHR43133:SF46">
    <property type="entry name" value="RNA POLYMERASE SIGMA-70 FACTOR ECF SUBFAMILY"/>
    <property type="match status" value="1"/>
</dbReference>
<dbReference type="InterPro" id="IPR013324">
    <property type="entry name" value="RNA_pol_sigma_r3/r4-like"/>
</dbReference>
<evidence type="ECO:0000256" key="2">
    <source>
        <dbReference type="ARBA" id="ARBA00023015"/>
    </source>
</evidence>
<dbReference type="AlphaFoldDB" id="A0AA41Y5N2"/>
<feature type="domain" description="RNA polymerase sigma factor 70 region 4 type 2" evidence="6">
    <location>
        <begin position="125"/>
        <end position="176"/>
    </location>
</feature>
<dbReference type="Pfam" id="PF08281">
    <property type="entry name" value="Sigma70_r4_2"/>
    <property type="match status" value="1"/>
</dbReference>
<keyword evidence="4" id="KW-0804">Transcription</keyword>
<dbReference type="NCBIfam" id="TIGR02985">
    <property type="entry name" value="Sig70_bacteroi1"/>
    <property type="match status" value="1"/>
</dbReference>
<reference evidence="7" key="1">
    <citation type="submission" date="2022-10" db="EMBL/GenBank/DDBJ databases">
        <title>Gaoshiqiia sediminis gen. nov., sp. nov., isolated from coastal sediment.</title>
        <authorList>
            <person name="Yu W.X."/>
            <person name="Mu D.S."/>
            <person name="Du J.Z."/>
            <person name="Liang Y.Q."/>
        </authorList>
    </citation>
    <scope>NUCLEOTIDE SEQUENCE</scope>
    <source>
        <strain evidence="7">A06</strain>
    </source>
</reference>
<evidence type="ECO:0000259" key="5">
    <source>
        <dbReference type="Pfam" id="PF04542"/>
    </source>
</evidence>
<comment type="similarity">
    <text evidence="1">Belongs to the sigma-70 factor family. ECF subfamily.</text>
</comment>
<dbReference type="InterPro" id="IPR014284">
    <property type="entry name" value="RNA_pol_sigma-70_dom"/>
</dbReference>
<comment type="caution">
    <text evidence="7">The sequence shown here is derived from an EMBL/GenBank/DDBJ whole genome shotgun (WGS) entry which is preliminary data.</text>
</comment>